<evidence type="ECO:0000256" key="3">
    <source>
        <dbReference type="SAM" id="Phobius"/>
    </source>
</evidence>
<dbReference type="AlphaFoldDB" id="A0A081C1F4"/>
<dbReference type="Proteomes" id="UP000030661">
    <property type="component" value="Unassembled WGS sequence"/>
</dbReference>
<keyword evidence="1" id="KW-0175">Coiled coil</keyword>
<keyword evidence="3" id="KW-0472">Membrane</keyword>
<gene>
    <name evidence="4" type="ORF">U27_05383</name>
</gene>
<feature type="region of interest" description="Disordered" evidence="2">
    <location>
        <begin position="320"/>
        <end position="439"/>
    </location>
</feature>
<evidence type="ECO:0000256" key="2">
    <source>
        <dbReference type="SAM" id="MobiDB-lite"/>
    </source>
</evidence>
<dbReference type="STRING" id="1499967.U27_05383"/>
<proteinExistence type="predicted"/>
<feature type="compositionally biased region" description="Polar residues" evidence="2">
    <location>
        <begin position="343"/>
        <end position="359"/>
    </location>
</feature>
<sequence length="501" mass="56546">MTAERLFLEHISKLKKRALFQTTQQGILVAFILFFLTSALTTGLEKTGTLTIQDPSVFYAIVLGIALVAALSYTLLTKPRFQDLLIDIDRRLHLRDRLSTAYEYYTREKSSQFTDLLIEDASRKLNGISIKDLLPSRFSRIYLLLLFLLLLNLGLFLLNYFSSRLYRTESNRETTEKIEKLMKDYAAQKAQDAQQPREAQRKLARQMDELARQLQDQAMNRQELSNAVNQMLKEVQSEQSRLAKDLESQLDEQEIENFQELSTQKTPSFQQLSQEDLQKLQQFLKNMLKNQMPLALDQTLSDLNALQNLEDLLSQMLDELGEESPDSSEGSDAAAQQEEDSQNQDGSANDGETAQGRNGNQAGSEAQQSEEAANQTGSGQEQQEGQGVSAREEGNISDDSEQGHSISAGRGKADGSQYAPYQMEGAPGPTLEDHTVPSKKSEYNIHIRSVTSIGNATVPEEEITREYQREVESILQKEEIPANYREFIKNYFISIGLTQAQ</sequence>
<feature type="transmembrane region" description="Helical" evidence="3">
    <location>
        <begin position="141"/>
        <end position="161"/>
    </location>
</feature>
<keyword evidence="3" id="KW-1133">Transmembrane helix</keyword>
<evidence type="ECO:0000256" key="1">
    <source>
        <dbReference type="SAM" id="Coils"/>
    </source>
</evidence>
<evidence type="ECO:0000313" key="5">
    <source>
        <dbReference type="Proteomes" id="UP000030661"/>
    </source>
</evidence>
<feature type="transmembrane region" description="Helical" evidence="3">
    <location>
        <begin position="56"/>
        <end position="76"/>
    </location>
</feature>
<feature type="compositionally biased region" description="Low complexity" evidence="2">
    <location>
        <begin position="360"/>
        <end position="387"/>
    </location>
</feature>
<keyword evidence="3" id="KW-0812">Transmembrane</keyword>
<feature type="coiled-coil region" evidence="1">
    <location>
        <begin position="171"/>
        <end position="256"/>
    </location>
</feature>
<organism evidence="4">
    <name type="scientific">Vecturithrix granuli</name>
    <dbReference type="NCBI Taxonomy" id="1499967"/>
    <lineage>
        <taxon>Bacteria</taxon>
        <taxon>Candidatus Moduliflexota</taxon>
        <taxon>Candidatus Vecturitrichia</taxon>
        <taxon>Candidatus Vecturitrichales</taxon>
        <taxon>Candidatus Vecturitrichaceae</taxon>
        <taxon>Candidatus Vecturithrix</taxon>
    </lineage>
</organism>
<dbReference type="eggNOG" id="COG1196">
    <property type="taxonomic scope" value="Bacteria"/>
</dbReference>
<keyword evidence="5" id="KW-1185">Reference proteome</keyword>
<protein>
    <submittedName>
        <fullName evidence="4">Uncharacterized protein</fullName>
    </submittedName>
</protein>
<dbReference type="HOGENOM" id="CLU_548212_0_0_0"/>
<dbReference type="EMBL" id="DF820467">
    <property type="protein sequence ID" value="GAK58409.1"/>
    <property type="molecule type" value="Genomic_DNA"/>
</dbReference>
<evidence type="ECO:0000313" key="4">
    <source>
        <dbReference type="EMBL" id="GAK58409.1"/>
    </source>
</evidence>
<feature type="transmembrane region" description="Helical" evidence="3">
    <location>
        <begin position="26"/>
        <end position="44"/>
    </location>
</feature>
<reference evidence="4" key="1">
    <citation type="journal article" date="2015" name="PeerJ">
        <title>First genomic representation of candidate bacterial phylum KSB3 points to enhanced environmental sensing as a trigger of wastewater bulking.</title>
        <authorList>
            <person name="Sekiguchi Y."/>
            <person name="Ohashi A."/>
            <person name="Parks D.H."/>
            <person name="Yamauchi T."/>
            <person name="Tyson G.W."/>
            <person name="Hugenholtz P."/>
        </authorList>
    </citation>
    <scope>NUCLEOTIDE SEQUENCE [LARGE SCALE GENOMIC DNA]</scope>
</reference>
<name>A0A081C1F4_VECG1</name>
<accession>A0A081C1F4</accession>